<evidence type="ECO:0000256" key="1">
    <source>
        <dbReference type="SAM" id="Phobius"/>
    </source>
</evidence>
<dbReference type="InterPro" id="IPR055966">
    <property type="entry name" value="DUF7544"/>
</dbReference>
<feature type="transmembrane region" description="Helical" evidence="1">
    <location>
        <begin position="27"/>
        <end position="47"/>
    </location>
</feature>
<feature type="transmembrane region" description="Helical" evidence="1">
    <location>
        <begin position="259"/>
        <end position="283"/>
    </location>
</feature>
<dbReference type="EnsemblBacteria" id="CAI48296">
    <property type="protein sequence ID" value="CAI48296"/>
    <property type="gene ID" value="NP_0410A"/>
</dbReference>
<feature type="transmembrane region" description="Helical" evidence="1">
    <location>
        <begin position="161"/>
        <end position="189"/>
    </location>
</feature>
<dbReference type="OrthoDB" id="137652at2157"/>
<keyword evidence="3" id="KW-1185">Reference proteome</keyword>
<dbReference type="HOGENOM" id="CLU_051458_0_0_2"/>
<dbReference type="EMBL" id="CR936257">
    <property type="protein sequence ID" value="CAI48296.1"/>
    <property type="molecule type" value="Genomic_DNA"/>
</dbReference>
<evidence type="ECO:0000313" key="3">
    <source>
        <dbReference type="Proteomes" id="UP000002698"/>
    </source>
</evidence>
<accession>A0A1U7ETQ4</accession>
<dbReference type="GeneID" id="3700847"/>
<name>A0A1U7ETQ4_NATPD</name>
<feature type="transmembrane region" description="Helical" evidence="1">
    <location>
        <begin position="231"/>
        <end position="252"/>
    </location>
</feature>
<gene>
    <name evidence="2" type="ordered locus">NP_0410A</name>
</gene>
<protein>
    <recommendedName>
        <fullName evidence="4">Glycerophosphoryl diester phosphodiesterase membrane domain-containing protein</fullName>
    </recommendedName>
</protein>
<evidence type="ECO:0008006" key="4">
    <source>
        <dbReference type="Google" id="ProtNLM"/>
    </source>
</evidence>
<feature type="transmembrane region" description="Helical" evidence="1">
    <location>
        <begin position="71"/>
        <end position="98"/>
    </location>
</feature>
<dbReference type="AlphaFoldDB" id="A0A1U7ETQ4"/>
<keyword evidence="1" id="KW-0812">Transmembrane</keyword>
<sequence length="318" mass="33586">MALHALEAIDDALTATLRYRPQGLREWVWVGIVATAVASPGIGLSVGSNPDIPEESSDQLNELLAVATGEAAIAAVAALAAVWALFVIAGAFLEFPFIRWLRDGEAAIAEETRQRWRQALGLAVFRLVLQAVPVATIGWLVVSAVGDGAQPIAYVLAVSDYWLWLLATGTLVGVVGALTTAFVVPTMALSDRGVLGAWRRFWPTLTGSLTEFLAYAVAATVFAYIGGLMVVVAAIVTFVVVAIPGLLLAMVAPMLSVTVLAVGGGALMTVAVIAVYAIVQMYLRYYALFVLGYVDGDLDYAAERRQAVRNGESSADEA</sequence>
<feature type="transmembrane region" description="Helical" evidence="1">
    <location>
        <begin position="119"/>
        <end position="141"/>
    </location>
</feature>
<dbReference type="STRING" id="348780.NP_0410A"/>
<keyword evidence="1" id="KW-0472">Membrane</keyword>
<dbReference type="RefSeq" id="WP_011321934.1">
    <property type="nucleotide sequence ID" value="NC_007426.1"/>
</dbReference>
<dbReference type="Proteomes" id="UP000002698">
    <property type="component" value="Chromosome"/>
</dbReference>
<keyword evidence="1" id="KW-1133">Transmembrane helix</keyword>
<reference evidence="2 3" key="1">
    <citation type="journal article" date="2005" name="Genome Res.">
        <title>Living with two extremes: conclusions from the genome sequence of Natronomonas pharaonis.</title>
        <authorList>
            <person name="Falb M."/>
            <person name="Pfeiffer F."/>
            <person name="Palm P."/>
            <person name="Rodewald K."/>
            <person name="Hickmann V."/>
            <person name="Tittor J."/>
            <person name="Oesterhelt D."/>
        </authorList>
    </citation>
    <scope>NUCLEOTIDE SEQUENCE [LARGE SCALE GENOMIC DNA]</scope>
    <source>
        <strain evidence="3">ATCC 35678 / DSM 2160 / CIP 103997 / JCM 8858 / NBRC 14720 / NCIMB 2260 / Gabara</strain>
    </source>
</reference>
<dbReference type="eggNOG" id="arCOG04706">
    <property type="taxonomic scope" value="Archaea"/>
</dbReference>
<organism evidence="2 3">
    <name type="scientific">Natronomonas pharaonis (strain ATCC 35678 / DSM 2160 / CIP 103997 / JCM 8858 / NBRC 14720 / NCIMB 2260 / Gabara)</name>
    <name type="common">Halobacterium pharaonis</name>
    <dbReference type="NCBI Taxonomy" id="348780"/>
    <lineage>
        <taxon>Archaea</taxon>
        <taxon>Methanobacteriati</taxon>
        <taxon>Methanobacteriota</taxon>
        <taxon>Stenosarchaea group</taxon>
        <taxon>Halobacteria</taxon>
        <taxon>Halobacteriales</taxon>
        <taxon>Natronomonadaceae</taxon>
        <taxon>Natronomonas</taxon>
    </lineage>
</organism>
<dbReference type="Pfam" id="PF24400">
    <property type="entry name" value="DUF7544"/>
    <property type="match status" value="1"/>
</dbReference>
<proteinExistence type="predicted"/>
<dbReference type="KEGG" id="nph:NP_0410A"/>
<evidence type="ECO:0000313" key="2">
    <source>
        <dbReference type="EMBL" id="CAI48296.1"/>
    </source>
</evidence>